<dbReference type="EMBL" id="MHIM01000009">
    <property type="protein sequence ID" value="OGY52957.1"/>
    <property type="molecule type" value="Genomic_DNA"/>
</dbReference>
<feature type="transmembrane region" description="Helical" evidence="1">
    <location>
        <begin position="32"/>
        <end position="51"/>
    </location>
</feature>
<keyword evidence="1" id="KW-0472">Membrane</keyword>
<accession>A0A1G1YND3</accession>
<sequence length="149" mass="16523">MMIVFLMALFSLVFAAVLFIFAGSWIKTDSSNALAGISLGLTFLLAAVLLISSSVKDENIGYAARNNHLEKNSVYEVLYAVEDGVSYDVLIRLPDERTVRLFKPDEEFQPGTYKAFNKLTAPGVHELSLKPFSSVPVEMAVEKEVEKEE</sequence>
<name>A0A1G1YND3_9BACT</name>
<proteinExistence type="predicted"/>
<keyword evidence="1" id="KW-1133">Transmembrane helix</keyword>
<evidence type="ECO:0000256" key="1">
    <source>
        <dbReference type="SAM" id="Phobius"/>
    </source>
</evidence>
<comment type="caution">
    <text evidence="2">The sequence shown here is derived from an EMBL/GenBank/DDBJ whole genome shotgun (WGS) entry which is preliminary data.</text>
</comment>
<dbReference type="AlphaFoldDB" id="A0A1G1YND3"/>
<protein>
    <submittedName>
        <fullName evidence="2">Uncharacterized protein</fullName>
    </submittedName>
</protein>
<evidence type="ECO:0000313" key="2">
    <source>
        <dbReference type="EMBL" id="OGY52957.1"/>
    </source>
</evidence>
<keyword evidence="1" id="KW-0812">Transmembrane</keyword>
<gene>
    <name evidence="2" type="ORF">A3A02_04430</name>
</gene>
<reference evidence="2 3" key="1">
    <citation type="journal article" date="2016" name="Nat. Commun.">
        <title>Thousands of microbial genomes shed light on interconnected biogeochemical processes in an aquifer system.</title>
        <authorList>
            <person name="Anantharaman K."/>
            <person name="Brown C.T."/>
            <person name="Hug L.A."/>
            <person name="Sharon I."/>
            <person name="Castelle C.J."/>
            <person name="Probst A.J."/>
            <person name="Thomas B.C."/>
            <person name="Singh A."/>
            <person name="Wilkins M.J."/>
            <person name="Karaoz U."/>
            <person name="Brodie E.L."/>
            <person name="Williams K.H."/>
            <person name="Hubbard S.S."/>
            <person name="Banfield J.F."/>
        </authorList>
    </citation>
    <scope>NUCLEOTIDE SEQUENCE [LARGE SCALE GENOMIC DNA]</scope>
</reference>
<evidence type="ECO:0000313" key="3">
    <source>
        <dbReference type="Proteomes" id="UP000177376"/>
    </source>
</evidence>
<dbReference type="Proteomes" id="UP000177376">
    <property type="component" value="Unassembled WGS sequence"/>
</dbReference>
<organism evidence="2 3">
    <name type="scientific">Candidatus Buchananbacteria bacterium RIFCSPLOWO2_01_FULL_39_33</name>
    <dbReference type="NCBI Taxonomy" id="1797543"/>
    <lineage>
        <taxon>Bacteria</taxon>
        <taxon>Candidatus Buchananiibacteriota</taxon>
    </lineage>
</organism>